<dbReference type="Gene3D" id="3.20.20.70">
    <property type="entry name" value="Aldolase class I"/>
    <property type="match status" value="1"/>
</dbReference>
<dbReference type="GO" id="GO:0000287">
    <property type="term" value="F:magnesium ion binding"/>
    <property type="evidence" value="ECO:0007669"/>
    <property type="project" value="UniProtKB-UniRule"/>
</dbReference>
<dbReference type="STRING" id="392015.SAMN05421543_101213"/>
<dbReference type="InterPro" id="IPR022998">
    <property type="entry name" value="ThiamineP_synth_TenI"/>
</dbReference>
<dbReference type="InterPro" id="IPR034291">
    <property type="entry name" value="TMP_synthase"/>
</dbReference>
<comment type="pathway">
    <text evidence="1 9 11">Cofactor biosynthesis; thiamine diphosphate biosynthesis; thiamine phosphate from 4-amino-2-methyl-5-diphosphomethylpyrimidine and 4-methyl-5-(2-phosphoethyl)-thiazole: step 1/1.</text>
</comment>
<protein>
    <recommendedName>
        <fullName evidence="9">Thiamine-phosphate synthase</fullName>
        <shortName evidence="9">TP synthase</shortName>
        <shortName evidence="9">TPS</shortName>
        <ecNumber evidence="9">2.5.1.3</ecNumber>
    </recommendedName>
    <alternativeName>
        <fullName evidence="9">Thiamine-phosphate pyrophosphorylase</fullName>
        <shortName evidence="9">TMP pyrophosphorylase</shortName>
        <shortName evidence="9">TMP-PPase</shortName>
    </alternativeName>
</protein>
<keyword evidence="3 9" id="KW-0479">Metal-binding</keyword>
<evidence type="ECO:0000256" key="10">
    <source>
        <dbReference type="RuleBase" id="RU003826"/>
    </source>
</evidence>
<dbReference type="EC" id="2.5.1.3" evidence="9"/>
<evidence type="ECO:0000256" key="4">
    <source>
        <dbReference type="ARBA" id="ARBA00022842"/>
    </source>
</evidence>
<dbReference type="eggNOG" id="COG0352">
    <property type="taxonomic scope" value="Bacteria"/>
</dbReference>
<dbReference type="InterPro" id="IPR036206">
    <property type="entry name" value="ThiamineP_synth_sf"/>
</dbReference>
<name>A0A1I7FET5_9BACL</name>
<evidence type="ECO:0000256" key="9">
    <source>
        <dbReference type="HAMAP-Rule" id="MF_00097"/>
    </source>
</evidence>
<feature type="binding site" evidence="9">
    <location>
        <position position="110"/>
    </location>
    <ligand>
        <name>4-amino-2-methyl-5-(diphosphooxymethyl)pyrimidine</name>
        <dbReference type="ChEBI" id="CHEBI:57841"/>
    </ligand>
</feature>
<dbReference type="HAMAP" id="MF_00097">
    <property type="entry name" value="TMP_synthase"/>
    <property type="match status" value="1"/>
</dbReference>
<evidence type="ECO:0000256" key="3">
    <source>
        <dbReference type="ARBA" id="ARBA00022723"/>
    </source>
</evidence>
<accession>A0A1I7FET5</accession>
<feature type="domain" description="Thiamine phosphate synthase/TenI" evidence="12">
    <location>
        <begin position="5"/>
        <end position="189"/>
    </location>
</feature>
<dbReference type="GO" id="GO:0009228">
    <property type="term" value="P:thiamine biosynthetic process"/>
    <property type="evidence" value="ECO:0007669"/>
    <property type="project" value="UniProtKB-KW"/>
</dbReference>
<sequence>MEPVLHVVSDRHRHTLPLPEALALAAQGGAHVLQIREKKAPAAEVYDLCLEVRARCEEAGVRPKLFVNDRIDIAIAIGADGVHLAAKSLPVAVVRRIAKESGWPGVIGCSVHSLEEAVAAEAAGADYVTFGHVYASESHPGVPPRGVYALRRVVEAVNIPVIAIGGIDHTNVSAVLATGCRGVAVIGAVLNQPDPRAAAARIVAQMRAERGRPDEPGI</sequence>
<dbReference type="InterPro" id="IPR013785">
    <property type="entry name" value="Aldolase_TIM"/>
</dbReference>
<feature type="binding site" evidence="9">
    <location>
        <position position="68"/>
    </location>
    <ligand>
        <name>4-amino-2-methyl-5-(diphosphooxymethyl)pyrimidine</name>
        <dbReference type="ChEBI" id="CHEBI:57841"/>
    </ligand>
</feature>
<dbReference type="SUPFAM" id="SSF51391">
    <property type="entry name" value="Thiamin phosphate synthase"/>
    <property type="match status" value="1"/>
</dbReference>
<dbReference type="GO" id="GO:0005737">
    <property type="term" value="C:cytoplasm"/>
    <property type="evidence" value="ECO:0007669"/>
    <property type="project" value="TreeGrafter"/>
</dbReference>
<dbReference type="OrthoDB" id="9815348at2"/>
<dbReference type="RefSeq" id="WP_074948711.1">
    <property type="nucleotide sequence ID" value="NZ_FPBV01000001.1"/>
</dbReference>
<keyword evidence="14" id="KW-1185">Reference proteome</keyword>
<dbReference type="AlphaFoldDB" id="A0A1I7FET5"/>
<comment type="catalytic activity">
    <reaction evidence="6 9 10">
        <text>4-methyl-5-(2-phosphooxyethyl)-thiazole + 4-amino-2-methyl-5-(diphosphooxymethyl)pyrimidine + H(+) = thiamine phosphate + diphosphate</text>
        <dbReference type="Rhea" id="RHEA:22328"/>
        <dbReference type="ChEBI" id="CHEBI:15378"/>
        <dbReference type="ChEBI" id="CHEBI:33019"/>
        <dbReference type="ChEBI" id="CHEBI:37575"/>
        <dbReference type="ChEBI" id="CHEBI:57841"/>
        <dbReference type="ChEBI" id="CHEBI:58296"/>
        <dbReference type="EC" id="2.5.1.3"/>
    </reaction>
</comment>
<dbReference type="PANTHER" id="PTHR20857:SF15">
    <property type="entry name" value="THIAMINE-PHOSPHATE SYNTHASE"/>
    <property type="match status" value="1"/>
</dbReference>
<dbReference type="NCBIfam" id="TIGR00693">
    <property type="entry name" value="thiE"/>
    <property type="match status" value="1"/>
</dbReference>
<keyword evidence="5 9" id="KW-0784">Thiamine biosynthesis</keyword>
<comment type="similarity">
    <text evidence="9 10">Belongs to the thiamine-phosphate synthase family.</text>
</comment>
<proteinExistence type="inferred from homology"/>
<evidence type="ECO:0000256" key="7">
    <source>
        <dbReference type="ARBA" id="ARBA00047851"/>
    </source>
</evidence>
<dbReference type="Pfam" id="PF02581">
    <property type="entry name" value="TMP-TENI"/>
    <property type="match status" value="1"/>
</dbReference>
<reference evidence="14" key="1">
    <citation type="submission" date="2016-10" db="EMBL/GenBank/DDBJ databases">
        <authorList>
            <person name="Varghese N."/>
        </authorList>
    </citation>
    <scope>NUCLEOTIDE SEQUENCE [LARGE SCALE GENOMIC DNA]</scope>
    <source>
        <strain evidence="14">DSM 17980</strain>
    </source>
</reference>
<evidence type="ECO:0000313" key="13">
    <source>
        <dbReference type="EMBL" id="SFU34654.1"/>
    </source>
</evidence>
<evidence type="ECO:0000259" key="12">
    <source>
        <dbReference type="Pfam" id="PF02581"/>
    </source>
</evidence>
<gene>
    <name evidence="9" type="primary">thiE</name>
    <name evidence="13" type="ORF">SAMN05421543_101213</name>
</gene>
<keyword evidence="4 9" id="KW-0460">Magnesium</keyword>
<dbReference type="GO" id="GO:0004789">
    <property type="term" value="F:thiamine-phosphate diphosphorylase activity"/>
    <property type="evidence" value="ECO:0007669"/>
    <property type="project" value="UniProtKB-UniRule"/>
</dbReference>
<evidence type="ECO:0000256" key="6">
    <source>
        <dbReference type="ARBA" id="ARBA00047334"/>
    </source>
</evidence>
<dbReference type="CDD" id="cd00564">
    <property type="entry name" value="TMP_TenI"/>
    <property type="match status" value="1"/>
</dbReference>
<feature type="binding site" evidence="9">
    <location>
        <position position="69"/>
    </location>
    <ligand>
        <name>Mg(2+)</name>
        <dbReference type="ChEBI" id="CHEBI:18420"/>
    </ligand>
</feature>
<dbReference type="GO" id="GO:0009229">
    <property type="term" value="P:thiamine diphosphate biosynthetic process"/>
    <property type="evidence" value="ECO:0007669"/>
    <property type="project" value="UniProtKB-UniRule"/>
</dbReference>
<organism evidence="13 14">
    <name type="scientific">Alicyclobacillus macrosporangiidus</name>
    <dbReference type="NCBI Taxonomy" id="392015"/>
    <lineage>
        <taxon>Bacteria</taxon>
        <taxon>Bacillati</taxon>
        <taxon>Bacillota</taxon>
        <taxon>Bacilli</taxon>
        <taxon>Bacillales</taxon>
        <taxon>Alicyclobacillaceae</taxon>
        <taxon>Alicyclobacillus</taxon>
    </lineage>
</organism>
<comment type="cofactor">
    <cofactor evidence="9">
        <name>Mg(2+)</name>
        <dbReference type="ChEBI" id="CHEBI:18420"/>
    </cofactor>
    <text evidence="9">Binds 1 Mg(2+) ion per subunit.</text>
</comment>
<evidence type="ECO:0000256" key="2">
    <source>
        <dbReference type="ARBA" id="ARBA00022679"/>
    </source>
</evidence>
<dbReference type="UniPathway" id="UPA00060">
    <property type="reaction ID" value="UER00141"/>
</dbReference>
<keyword evidence="2 9" id="KW-0808">Transferase</keyword>
<evidence type="ECO:0000256" key="11">
    <source>
        <dbReference type="RuleBase" id="RU004253"/>
    </source>
</evidence>
<feature type="binding site" evidence="9">
    <location>
        <position position="139"/>
    </location>
    <ligand>
        <name>4-amino-2-methyl-5-(diphosphooxymethyl)pyrimidine</name>
        <dbReference type="ChEBI" id="CHEBI:57841"/>
    </ligand>
</feature>
<comment type="catalytic activity">
    <reaction evidence="7 9 10">
        <text>2-(2-carboxy-4-methylthiazol-5-yl)ethyl phosphate + 4-amino-2-methyl-5-(diphosphooxymethyl)pyrimidine + 2 H(+) = thiamine phosphate + CO2 + diphosphate</text>
        <dbReference type="Rhea" id="RHEA:47848"/>
        <dbReference type="ChEBI" id="CHEBI:15378"/>
        <dbReference type="ChEBI" id="CHEBI:16526"/>
        <dbReference type="ChEBI" id="CHEBI:33019"/>
        <dbReference type="ChEBI" id="CHEBI:37575"/>
        <dbReference type="ChEBI" id="CHEBI:57841"/>
        <dbReference type="ChEBI" id="CHEBI:62890"/>
        <dbReference type="EC" id="2.5.1.3"/>
    </reaction>
</comment>
<feature type="binding site" evidence="9">
    <location>
        <begin position="136"/>
        <end position="138"/>
    </location>
    <ligand>
        <name>2-[(2R,5Z)-2-carboxy-4-methylthiazol-5(2H)-ylidene]ethyl phosphate</name>
        <dbReference type="ChEBI" id="CHEBI:62899"/>
    </ligand>
</feature>
<comment type="caution">
    <text evidence="9">Lacks conserved residue(s) required for the propagation of feature annotation.</text>
</comment>
<evidence type="ECO:0000256" key="1">
    <source>
        <dbReference type="ARBA" id="ARBA00005165"/>
    </source>
</evidence>
<dbReference type="EMBL" id="FPBV01000001">
    <property type="protein sequence ID" value="SFU34654.1"/>
    <property type="molecule type" value="Genomic_DNA"/>
</dbReference>
<feature type="binding site" evidence="9">
    <location>
        <position position="166"/>
    </location>
    <ligand>
        <name>2-[(2R,5Z)-2-carboxy-4-methylthiazol-5(2H)-ylidene]ethyl phosphate</name>
        <dbReference type="ChEBI" id="CHEBI:62899"/>
    </ligand>
</feature>
<evidence type="ECO:0000256" key="8">
    <source>
        <dbReference type="ARBA" id="ARBA00047883"/>
    </source>
</evidence>
<evidence type="ECO:0000313" key="14">
    <source>
        <dbReference type="Proteomes" id="UP000183508"/>
    </source>
</evidence>
<evidence type="ECO:0000256" key="5">
    <source>
        <dbReference type="ARBA" id="ARBA00022977"/>
    </source>
</evidence>
<comment type="function">
    <text evidence="9">Condenses 4-methyl-5-(beta-hydroxyethyl)thiazole monophosphate (THZ-P) and 2-methyl-4-amino-5-hydroxymethyl pyrimidine pyrophosphate (HMP-PP) to form thiamine monophosphate (TMP).</text>
</comment>
<dbReference type="Proteomes" id="UP000183508">
    <property type="component" value="Unassembled WGS sequence"/>
</dbReference>
<dbReference type="PANTHER" id="PTHR20857">
    <property type="entry name" value="THIAMINE-PHOSPHATE PYROPHOSPHORYLASE"/>
    <property type="match status" value="1"/>
</dbReference>
<comment type="catalytic activity">
    <reaction evidence="8 9 10">
        <text>2-[(2R,5Z)-2-carboxy-4-methylthiazol-5(2H)-ylidene]ethyl phosphate + 4-amino-2-methyl-5-(diphosphooxymethyl)pyrimidine + 2 H(+) = thiamine phosphate + CO2 + diphosphate</text>
        <dbReference type="Rhea" id="RHEA:47844"/>
        <dbReference type="ChEBI" id="CHEBI:15378"/>
        <dbReference type="ChEBI" id="CHEBI:16526"/>
        <dbReference type="ChEBI" id="CHEBI:33019"/>
        <dbReference type="ChEBI" id="CHEBI:37575"/>
        <dbReference type="ChEBI" id="CHEBI:57841"/>
        <dbReference type="ChEBI" id="CHEBI:62899"/>
        <dbReference type="EC" id="2.5.1.3"/>
    </reaction>
</comment>
<feature type="binding site" evidence="9">
    <location>
        <begin position="34"/>
        <end position="38"/>
    </location>
    <ligand>
        <name>4-amino-2-methyl-5-(diphosphooxymethyl)pyrimidine</name>
        <dbReference type="ChEBI" id="CHEBI:57841"/>
    </ligand>
</feature>